<evidence type="ECO:0000313" key="5">
    <source>
        <dbReference type="EMBL" id="PWN97036.1"/>
    </source>
</evidence>
<dbReference type="STRING" id="58919.A0A316Z6W1"/>
<evidence type="ECO:0000256" key="3">
    <source>
        <dbReference type="ARBA" id="ARBA00023002"/>
    </source>
</evidence>
<organism evidence="5 6">
    <name type="scientific">Tilletiopsis washingtonensis</name>
    <dbReference type="NCBI Taxonomy" id="58919"/>
    <lineage>
        <taxon>Eukaryota</taxon>
        <taxon>Fungi</taxon>
        <taxon>Dikarya</taxon>
        <taxon>Basidiomycota</taxon>
        <taxon>Ustilaginomycotina</taxon>
        <taxon>Exobasidiomycetes</taxon>
        <taxon>Entylomatales</taxon>
        <taxon>Entylomatales incertae sedis</taxon>
        <taxon>Tilletiopsis</taxon>
    </lineage>
</organism>
<name>A0A316Z6W1_9BASI</name>
<dbReference type="PRINTS" id="PR00069">
    <property type="entry name" value="ALDKETRDTASE"/>
</dbReference>
<dbReference type="EMBL" id="KZ819296">
    <property type="protein sequence ID" value="PWN97036.1"/>
    <property type="molecule type" value="Genomic_DNA"/>
</dbReference>
<keyword evidence="6" id="KW-1185">Reference proteome</keyword>
<evidence type="ECO:0000256" key="1">
    <source>
        <dbReference type="ARBA" id="ARBA00007905"/>
    </source>
</evidence>
<accession>A0A316Z6W1</accession>
<dbReference type="AlphaFoldDB" id="A0A316Z6W1"/>
<keyword evidence="2" id="KW-0521">NADP</keyword>
<dbReference type="InterPro" id="IPR036812">
    <property type="entry name" value="NAD(P)_OxRdtase_dom_sf"/>
</dbReference>
<protein>
    <submittedName>
        <fullName evidence="5">Aldo/keto reductase</fullName>
    </submittedName>
</protein>
<dbReference type="Gene3D" id="3.20.20.100">
    <property type="entry name" value="NADP-dependent oxidoreductase domain"/>
    <property type="match status" value="1"/>
</dbReference>
<dbReference type="GO" id="GO:0016616">
    <property type="term" value="F:oxidoreductase activity, acting on the CH-OH group of donors, NAD or NADP as acceptor"/>
    <property type="evidence" value="ECO:0007669"/>
    <property type="project" value="UniProtKB-ARBA"/>
</dbReference>
<dbReference type="Pfam" id="PF00248">
    <property type="entry name" value="Aldo_ket_red"/>
    <property type="match status" value="1"/>
</dbReference>
<evidence type="ECO:0000259" key="4">
    <source>
        <dbReference type="Pfam" id="PF00248"/>
    </source>
</evidence>
<keyword evidence="3" id="KW-0560">Oxidoreductase</keyword>
<evidence type="ECO:0000256" key="2">
    <source>
        <dbReference type="ARBA" id="ARBA00022857"/>
    </source>
</evidence>
<dbReference type="InterPro" id="IPR023210">
    <property type="entry name" value="NADP_OxRdtase_dom"/>
</dbReference>
<dbReference type="GeneID" id="37270243"/>
<dbReference type="InterPro" id="IPR020471">
    <property type="entry name" value="AKR"/>
</dbReference>
<feature type="domain" description="NADP-dependent oxidoreductase" evidence="4">
    <location>
        <begin position="26"/>
        <end position="280"/>
    </location>
</feature>
<evidence type="ECO:0000313" key="6">
    <source>
        <dbReference type="Proteomes" id="UP000245946"/>
    </source>
</evidence>
<sequence>MSIPTVTLVSGIKVPRLAFGVGTALYKSDCSQQVETAINAGFTHLDHAEVYANSEASGRAIGKHLDGGAARESLFILTKLMQRGIPDPMGETQREVELLQCKGYADAVLLHRPPRGENGLPSNVDAWKLLEAVKDKGLARVIGVSNWMASDIEEVIASKPKHPIEINQIELNPSLYHHPEYQSLLKVHERENIKAMVYGSLTSLYKDPERNAALNKALEEVAAKHSTSPAAVLQAWTYARTDGIVVTTTSKETRAREYVADAAKLAQLSEQDLGAIEEASRQGPPLKYYMTDVFDPSK</sequence>
<dbReference type="PANTHER" id="PTHR43827">
    <property type="entry name" value="2,5-DIKETO-D-GLUCONIC ACID REDUCTASE"/>
    <property type="match status" value="1"/>
</dbReference>
<comment type="similarity">
    <text evidence="1">Belongs to the aldo/keto reductase family.</text>
</comment>
<dbReference type="OrthoDB" id="416253at2759"/>
<proteinExistence type="inferred from homology"/>
<dbReference type="PANTHER" id="PTHR43827:SF3">
    <property type="entry name" value="NADP-DEPENDENT OXIDOREDUCTASE DOMAIN-CONTAINING PROTEIN"/>
    <property type="match status" value="1"/>
</dbReference>
<dbReference type="Proteomes" id="UP000245946">
    <property type="component" value="Unassembled WGS sequence"/>
</dbReference>
<dbReference type="SUPFAM" id="SSF51430">
    <property type="entry name" value="NAD(P)-linked oxidoreductase"/>
    <property type="match status" value="1"/>
</dbReference>
<reference evidence="5 6" key="1">
    <citation type="journal article" date="2018" name="Mol. Biol. Evol.">
        <title>Broad Genomic Sampling Reveals a Smut Pathogenic Ancestry of the Fungal Clade Ustilaginomycotina.</title>
        <authorList>
            <person name="Kijpornyongpan T."/>
            <person name="Mondo S.J."/>
            <person name="Barry K."/>
            <person name="Sandor L."/>
            <person name="Lee J."/>
            <person name="Lipzen A."/>
            <person name="Pangilinan J."/>
            <person name="LaButti K."/>
            <person name="Hainaut M."/>
            <person name="Henrissat B."/>
            <person name="Grigoriev I.V."/>
            <person name="Spatafora J.W."/>
            <person name="Aime M.C."/>
        </authorList>
    </citation>
    <scope>NUCLEOTIDE SEQUENCE [LARGE SCALE GENOMIC DNA]</scope>
    <source>
        <strain evidence="5 6">MCA 4186</strain>
    </source>
</reference>
<dbReference type="RefSeq" id="XP_025597315.1">
    <property type="nucleotide sequence ID" value="XM_025742699.1"/>
</dbReference>
<gene>
    <name evidence="5" type="ORF">FA09DRAFT_330685</name>
</gene>